<evidence type="ECO:0000313" key="3">
    <source>
        <dbReference type="Proteomes" id="UP001175271"/>
    </source>
</evidence>
<name>A0AA39M6F2_9BILA</name>
<comment type="caution">
    <text evidence="2">The sequence shown here is derived from an EMBL/GenBank/DDBJ whole genome shotgun (WGS) entry which is preliminary data.</text>
</comment>
<feature type="region of interest" description="Disordered" evidence="1">
    <location>
        <begin position="143"/>
        <end position="163"/>
    </location>
</feature>
<keyword evidence="3" id="KW-1185">Reference proteome</keyword>
<organism evidence="2 3">
    <name type="scientific">Steinernema hermaphroditum</name>
    <dbReference type="NCBI Taxonomy" id="289476"/>
    <lineage>
        <taxon>Eukaryota</taxon>
        <taxon>Metazoa</taxon>
        <taxon>Ecdysozoa</taxon>
        <taxon>Nematoda</taxon>
        <taxon>Chromadorea</taxon>
        <taxon>Rhabditida</taxon>
        <taxon>Tylenchina</taxon>
        <taxon>Panagrolaimomorpha</taxon>
        <taxon>Strongyloidoidea</taxon>
        <taxon>Steinernematidae</taxon>
        <taxon>Steinernema</taxon>
    </lineage>
</organism>
<proteinExistence type="predicted"/>
<sequence length="163" mass="18464">MVFLETIWPTILEGHTQQEGCTGCGLELQFWRGLKFFRQSSNLAEEEKKRADLGHGGGGGSPSIRERHRVWPEIMYKEQVNAGVELPDTGLHSDLEKMNNTRRDSTIETRWRAYEGIPDGSGSLGMWKKQVREIQSALNPIRRFGSGPFPDPHYGDMEPNPLP</sequence>
<evidence type="ECO:0000256" key="1">
    <source>
        <dbReference type="SAM" id="MobiDB-lite"/>
    </source>
</evidence>
<protein>
    <submittedName>
        <fullName evidence="2">Uncharacterized protein</fullName>
    </submittedName>
</protein>
<gene>
    <name evidence="2" type="ORF">QR680_007454</name>
</gene>
<accession>A0AA39M6F2</accession>
<evidence type="ECO:0000313" key="2">
    <source>
        <dbReference type="EMBL" id="KAK0422239.1"/>
    </source>
</evidence>
<dbReference type="EMBL" id="JAUCMV010000001">
    <property type="protein sequence ID" value="KAK0422239.1"/>
    <property type="molecule type" value="Genomic_DNA"/>
</dbReference>
<reference evidence="2" key="1">
    <citation type="submission" date="2023-06" db="EMBL/GenBank/DDBJ databases">
        <title>Genomic analysis of the entomopathogenic nematode Steinernema hermaphroditum.</title>
        <authorList>
            <person name="Schwarz E.M."/>
            <person name="Heppert J.K."/>
            <person name="Baniya A."/>
            <person name="Schwartz H.T."/>
            <person name="Tan C.-H."/>
            <person name="Antoshechkin I."/>
            <person name="Sternberg P.W."/>
            <person name="Goodrich-Blair H."/>
            <person name="Dillman A.R."/>
        </authorList>
    </citation>
    <scope>NUCLEOTIDE SEQUENCE</scope>
    <source>
        <strain evidence="2">PS9179</strain>
        <tissue evidence="2">Whole animal</tissue>
    </source>
</reference>
<dbReference type="AlphaFoldDB" id="A0AA39M6F2"/>
<dbReference type="Proteomes" id="UP001175271">
    <property type="component" value="Unassembled WGS sequence"/>
</dbReference>